<name>A0A9X0A222_9CNID</name>
<accession>A0A9X0A222</accession>
<protein>
    <submittedName>
        <fullName evidence="1">Uncharacterized protein</fullName>
    </submittedName>
</protein>
<sequence length="84" mass="9152">MVPSSISNVDKETAFQCSVAGDDEIILPRLIVMKGVRMKTVILVRKTESVAVLGGIHGHNPNLIKENSDGTLEREIQTLSAMTF</sequence>
<dbReference type="EMBL" id="MU825403">
    <property type="protein sequence ID" value="KAJ7392031.1"/>
    <property type="molecule type" value="Genomic_DNA"/>
</dbReference>
<proteinExistence type="predicted"/>
<keyword evidence="2" id="KW-1185">Reference proteome</keyword>
<reference evidence="1" key="1">
    <citation type="submission" date="2023-01" db="EMBL/GenBank/DDBJ databases">
        <title>Genome assembly of the deep-sea coral Lophelia pertusa.</title>
        <authorList>
            <person name="Herrera S."/>
            <person name="Cordes E."/>
        </authorList>
    </citation>
    <scope>NUCLEOTIDE SEQUENCE</scope>
    <source>
        <strain evidence="1">USNM1676648</strain>
        <tissue evidence="1">Polyp</tissue>
    </source>
</reference>
<evidence type="ECO:0000313" key="1">
    <source>
        <dbReference type="EMBL" id="KAJ7392031.1"/>
    </source>
</evidence>
<evidence type="ECO:0000313" key="2">
    <source>
        <dbReference type="Proteomes" id="UP001163046"/>
    </source>
</evidence>
<dbReference type="Proteomes" id="UP001163046">
    <property type="component" value="Unassembled WGS sequence"/>
</dbReference>
<gene>
    <name evidence="1" type="ORF">OS493_014969</name>
</gene>
<dbReference type="AlphaFoldDB" id="A0A9X0A222"/>
<organism evidence="1 2">
    <name type="scientific">Desmophyllum pertusum</name>
    <dbReference type="NCBI Taxonomy" id="174260"/>
    <lineage>
        <taxon>Eukaryota</taxon>
        <taxon>Metazoa</taxon>
        <taxon>Cnidaria</taxon>
        <taxon>Anthozoa</taxon>
        <taxon>Hexacorallia</taxon>
        <taxon>Scleractinia</taxon>
        <taxon>Caryophylliina</taxon>
        <taxon>Caryophylliidae</taxon>
        <taxon>Desmophyllum</taxon>
    </lineage>
</organism>
<comment type="caution">
    <text evidence="1">The sequence shown here is derived from an EMBL/GenBank/DDBJ whole genome shotgun (WGS) entry which is preliminary data.</text>
</comment>